<feature type="region of interest" description="Disordered" evidence="2">
    <location>
        <begin position="488"/>
        <end position="515"/>
    </location>
</feature>
<gene>
    <name evidence="4" type="ORF">SCF082_LOCUS11695</name>
</gene>
<dbReference type="Gene3D" id="1.20.5.340">
    <property type="match status" value="1"/>
</dbReference>
<feature type="compositionally biased region" description="Acidic residues" evidence="2">
    <location>
        <begin position="796"/>
        <end position="807"/>
    </location>
</feature>
<evidence type="ECO:0000256" key="2">
    <source>
        <dbReference type="SAM" id="MobiDB-lite"/>
    </source>
</evidence>
<dbReference type="InterPro" id="IPR019309">
    <property type="entry name" value="WASHC3"/>
</dbReference>
<feature type="domain" description="WH2" evidence="3">
    <location>
        <begin position="663"/>
        <end position="680"/>
    </location>
</feature>
<feature type="compositionally biased region" description="Low complexity" evidence="2">
    <location>
        <begin position="234"/>
        <end position="244"/>
    </location>
</feature>
<comment type="similarity">
    <text evidence="1">Belongs to the CCDC53 family.</text>
</comment>
<dbReference type="EMBL" id="CAXAMM010006965">
    <property type="protein sequence ID" value="CAK9012871.1"/>
    <property type="molecule type" value="Genomic_DNA"/>
</dbReference>
<feature type="region of interest" description="Disordered" evidence="2">
    <location>
        <begin position="272"/>
        <end position="301"/>
    </location>
</feature>
<feature type="region of interest" description="Disordered" evidence="2">
    <location>
        <begin position="678"/>
        <end position="698"/>
    </location>
</feature>
<name>A0ABP0JES7_9DINO</name>
<evidence type="ECO:0000313" key="4">
    <source>
        <dbReference type="EMBL" id="CAK9012871.1"/>
    </source>
</evidence>
<reference evidence="4 5" key="1">
    <citation type="submission" date="2024-02" db="EMBL/GenBank/DDBJ databases">
        <authorList>
            <person name="Chen Y."/>
            <person name="Shah S."/>
            <person name="Dougan E. K."/>
            <person name="Thang M."/>
            <person name="Chan C."/>
        </authorList>
    </citation>
    <scope>NUCLEOTIDE SEQUENCE [LARGE SCALE GENOMIC DNA]</scope>
</reference>
<dbReference type="InterPro" id="IPR003124">
    <property type="entry name" value="WH2_dom"/>
</dbReference>
<evidence type="ECO:0000259" key="3">
    <source>
        <dbReference type="PROSITE" id="PS51082"/>
    </source>
</evidence>
<dbReference type="Pfam" id="PF02205">
    <property type="entry name" value="WH2"/>
    <property type="match status" value="2"/>
</dbReference>
<dbReference type="Pfam" id="PF10152">
    <property type="entry name" value="CCDC53"/>
    <property type="match status" value="3"/>
</dbReference>
<protein>
    <submittedName>
        <fullName evidence="4">Wiskott-Aldrich syndrome protein family member 2 (WASP family protein member 2) (Protein WAVE-2) (Verprolin homology domain-containing protein 2)</fullName>
    </submittedName>
</protein>
<dbReference type="Gene3D" id="6.10.280.150">
    <property type="match status" value="1"/>
</dbReference>
<dbReference type="PANTHER" id="PTHR13015">
    <property type="entry name" value="PROTEIN AD-016-RELATED"/>
    <property type="match status" value="1"/>
</dbReference>
<dbReference type="PROSITE" id="PS51082">
    <property type="entry name" value="WH2"/>
    <property type="match status" value="2"/>
</dbReference>
<proteinExistence type="inferred from homology"/>
<keyword evidence="5" id="KW-1185">Reference proteome</keyword>
<feature type="compositionally biased region" description="Polar residues" evidence="2">
    <location>
        <begin position="684"/>
        <end position="694"/>
    </location>
</feature>
<comment type="caution">
    <text evidence="4">The sequence shown here is derived from an EMBL/GenBank/DDBJ whole genome shotgun (WGS) entry which is preliminary data.</text>
</comment>
<feature type="domain" description="WH2" evidence="3">
    <location>
        <begin position="697"/>
        <end position="714"/>
    </location>
</feature>
<evidence type="ECO:0000256" key="1">
    <source>
        <dbReference type="ARBA" id="ARBA00006290"/>
    </source>
</evidence>
<feature type="region of interest" description="Disordered" evidence="2">
    <location>
        <begin position="783"/>
        <end position="807"/>
    </location>
</feature>
<dbReference type="PANTHER" id="PTHR13015:SF0">
    <property type="entry name" value="WASH COMPLEX SUBUNIT 3"/>
    <property type="match status" value="1"/>
</dbReference>
<sequence length="807" mass="87156">MPLVSREVDAWSTLHTEACNVAPRSHNVLEEVNLKVMNALLRQLGQLAKVSGQLLEDLLEEVDRTSAAVGALAEQTSSLAAKIEGHKEARSGSDSSINNQSKPFVLQRLEINACGTTVLTQASQVFGDHSKNPDLQRMYDACDARPQLDLLDEYSSKGPCMQRFSDPGLFLDEWLRTEERRLLKMQKNRRSNTFSFRLLNRAWSSKQVRVLRSHGSKYSSKGSGRALSGKHKSSSSAKSTSSNDSGFALLRSLAPPTVIPCSIDISATLEEDKMQEEQEDEQEQGNKEGAEEEEEEDTLRLPERKVFDNDQDDCLDGFDAFELDNDAVSPLRTSVEDDSIDPFGSFAIKSRAGVDSDADAIDPFGSFAVKSRGSSTSDWPPPLPAPKIETETETGCDMIDPFGSFAIKSRDSAPPPSLPKLPTQIQPTASAAGPAASSSAAVPNDDDDPVLGKFRKMLKIGLDAQAVKHAMIREGLDCDQLFASVQPAEQDNEKQNRQAARQPEASSPRKSGDPRIAKFEKMLKIGLDADAVKHAMIREGVSPDLLFVGAPAPACEQTAPPASQQEQQCQQQHVEDPAYTKFVKMLKIGLDPSAVKHAILREGLDPNVVFPKAGQEQRDQVNTAKPAPGANPLLAAIQRGAPLREIRDEAPSQLASPAAPGPNANPLLAAIQQGTALRKVPETAATQGSQQQGSDAGKGDLMAAILQGPKLRKVDRSKIPPPAAAAEPVNSMGSILSAIKAKNVMLRKVKREVEEDRRKKAAQEARLSGVAAILAKRVELVAHERETSAGSPGSGDDSDWDGECDDM</sequence>
<accession>A0ABP0JES7</accession>
<dbReference type="SMART" id="SM00246">
    <property type="entry name" value="WH2"/>
    <property type="match status" value="3"/>
</dbReference>
<evidence type="ECO:0000313" key="5">
    <source>
        <dbReference type="Proteomes" id="UP001642464"/>
    </source>
</evidence>
<feature type="region of interest" description="Disordered" evidence="2">
    <location>
        <begin position="214"/>
        <end position="244"/>
    </location>
</feature>
<feature type="compositionally biased region" description="Low complexity" evidence="2">
    <location>
        <begin position="427"/>
        <end position="443"/>
    </location>
</feature>
<organism evidence="4 5">
    <name type="scientific">Durusdinium trenchii</name>
    <dbReference type="NCBI Taxonomy" id="1381693"/>
    <lineage>
        <taxon>Eukaryota</taxon>
        <taxon>Sar</taxon>
        <taxon>Alveolata</taxon>
        <taxon>Dinophyceae</taxon>
        <taxon>Suessiales</taxon>
        <taxon>Symbiodiniaceae</taxon>
        <taxon>Durusdinium</taxon>
    </lineage>
</organism>
<feature type="region of interest" description="Disordered" evidence="2">
    <location>
        <begin position="369"/>
        <end position="448"/>
    </location>
</feature>
<dbReference type="Proteomes" id="UP001642464">
    <property type="component" value="Unassembled WGS sequence"/>
</dbReference>